<dbReference type="EMBL" id="CP012752">
    <property type="protein sequence ID" value="ALG06512.1"/>
    <property type="molecule type" value="Genomic_DNA"/>
</dbReference>
<gene>
    <name evidence="3" type="ORF">AOZ06_05845</name>
</gene>
<protein>
    <submittedName>
        <fullName evidence="3">AMP-dependent synthetase</fullName>
    </submittedName>
</protein>
<dbReference type="InterPro" id="IPR050237">
    <property type="entry name" value="ATP-dep_AMP-bd_enzyme"/>
</dbReference>
<feature type="domain" description="AMP-dependent synthetase/ligase" evidence="1">
    <location>
        <begin position="10"/>
        <end position="326"/>
    </location>
</feature>
<dbReference type="PANTHER" id="PTHR43767">
    <property type="entry name" value="LONG-CHAIN-FATTY-ACID--COA LIGASE"/>
    <property type="match status" value="1"/>
</dbReference>
<dbReference type="CDD" id="cd04433">
    <property type="entry name" value="AFD_class_I"/>
    <property type="match status" value="1"/>
</dbReference>
<feature type="domain" description="AMP-binding enzyme C-terminal" evidence="2">
    <location>
        <begin position="376"/>
        <end position="445"/>
    </location>
</feature>
<dbReference type="InterPro" id="IPR020845">
    <property type="entry name" value="AMP-binding_CS"/>
</dbReference>
<evidence type="ECO:0000259" key="2">
    <source>
        <dbReference type="Pfam" id="PF13193"/>
    </source>
</evidence>
<dbReference type="GO" id="GO:0016878">
    <property type="term" value="F:acid-thiol ligase activity"/>
    <property type="evidence" value="ECO:0007669"/>
    <property type="project" value="UniProtKB-ARBA"/>
</dbReference>
<dbReference type="Gene3D" id="3.40.50.12780">
    <property type="entry name" value="N-terminal domain of ligase-like"/>
    <property type="match status" value="1"/>
</dbReference>
<evidence type="ECO:0000259" key="1">
    <source>
        <dbReference type="Pfam" id="PF00501"/>
    </source>
</evidence>
<organism evidence="3 4">
    <name type="scientific">Kibdelosporangium phytohabitans</name>
    <dbReference type="NCBI Taxonomy" id="860235"/>
    <lineage>
        <taxon>Bacteria</taxon>
        <taxon>Bacillati</taxon>
        <taxon>Actinomycetota</taxon>
        <taxon>Actinomycetes</taxon>
        <taxon>Pseudonocardiales</taxon>
        <taxon>Pseudonocardiaceae</taxon>
        <taxon>Kibdelosporangium</taxon>
    </lineage>
</organism>
<accession>A0A0N9HWQ9</accession>
<dbReference type="InterPro" id="IPR042099">
    <property type="entry name" value="ANL_N_sf"/>
</dbReference>
<dbReference type="InterPro" id="IPR000873">
    <property type="entry name" value="AMP-dep_synth/lig_dom"/>
</dbReference>
<dbReference type="Gene3D" id="3.30.300.30">
    <property type="match status" value="1"/>
</dbReference>
<dbReference type="PROSITE" id="PS00455">
    <property type="entry name" value="AMP_BINDING"/>
    <property type="match status" value="1"/>
</dbReference>
<dbReference type="RefSeq" id="WP_054288485.1">
    <property type="nucleotide sequence ID" value="NZ_CP012752.1"/>
</dbReference>
<evidence type="ECO:0000313" key="3">
    <source>
        <dbReference type="EMBL" id="ALG06512.1"/>
    </source>
</evidence>
<reference evidence="3 4" key="1">
    <citation type="submission" date="2015-07" db="EMBL/GenBank/DDBJ databases">
        <title>Genome sequencing of Kibdelosporangium phytohabitans.</title>
        <authorList>
            <person name="Qin S."/>
            <person name="Xing K."/>
        </authorList>
    </citation>
    <scope>NUCLEOTIDE SEQUENCE [LARGE SCALE GENOMIC DNA]</scope>
    <source>
        <strain evidence="3 4">KLBMP1111</strain>
    </source>
</reference>
<dbReference type="SUPFAM" id="SSF56801">
    <property type="entry name" value="Acetyl-CoA synthetase-like"/>
    <property type="match status" value="1"/>
</dbReference>
<dbReference type="InterPro" id="IPR025110">
    <property type="entry name" value="AMP-bd_C"/>
</dbReference>
<sequence length="455" mass="49266">MSFPDAVFAALRTEPPRIAVEHGSRSVTRAGLLRLTGRIAAGMRAAGVKRGSGVAMITSVTPEALAAYLAAWALGARLVGIRPGFSEKQLDHILGDGHDLIVTDDKLPDLLENDDEPLLLTSRPQDVARLVHTSGSTGLPKACAQTYEALSAHYTWNPDSWDAATTAMAAACDRYLLFGSLASVVVQDYLALCLLHGGTAVIPEELDFPRVLADLRITFTIMNVPRLYAILDSLRDNPLDLRSLRGMIVAGSPLAPHRLREAMDRIGPVIYHHYGQSETNGLTVTTPEEIAAGHDDTVGKPHGGAEIEIRDGEIWARTPWMMREYWENPAETAETLVDGWIRTRDLGVLEDGRLRLTGRARDVVIVNGYPLYAGPIERVLATHPDVDQAYVLGPEEVLHAFVIPRPGTQPDPADLSTLVRDELGADSVPSTITFVDSVPLAPSGKPDKQALLGDD</sequence>
<dbReference type="AlphaFoldDB" id="A0A0N9HWQ9"/>
<dbReference type="KEGG" id="kphy:AOZ06_05845"/>
<evidence type="ECO:0000313" key="4">
    <source>
        <dbReference type="Proteomes" id="UP000063699"/>
    </source>
</evidence>
<keyword evidence="4" id="KW-1185">Reference proteome</keyword>
<name>A0A0N9HWQ9_9PSEU</name>
<dbReference type="Pfam" id="PF00501">
    <property type="entry name" value="AMP-binding"/>
    <property type="match status" value="1"/>
</dbReference>
<proteinExistence type="predicted"/>
<dbReference type="STRING" id="860235.AOZ06_05845"/>
<dbReference type="OrthoDB" id="9803968at2"/>
<dbReference type="Pfam" id="PF13193">
    <property type="entry name" value="AMP-binding_C"/>
    <property type="match status" value="1"/>
</dbReference>
<dbReference type="InterPro" id="IPR045851">
    <property type="entry name" value="AMP-bd_C_sf"/>
</dbReference>
<dbReference type="Proteomes" id="UP000063699">
    <property type="component" value="Chromosome"/>
</dbReference>
<dbReference type="PANTHER" id="PTHR43767:SF1">
    <property type="entry name" value="NONRIBOSOMAL PEPTIDE SYNTHASE PES1 (EUROFUNG)-RELATED"/>
    <property type="match status" value="1"/>
</dbReference>